<name>A0A6A5SZC6_9PLEO</name>
<dbReference type="CDD" id="cd00606">
    <property type="entry name" value="fungal_RNase"/>
    <property type="match status" value="1"/>
</dbReference>
<dbReference type="AlphaFoldDB" id="A0A6A5SZC6"/>
<evidence type="ECO:0000313" key="10">
    <source>
        <dbReference type="EMBL" id="KAF1944729.1"/>
    </source>
</evidence>
<dbReference type="GO" id="GO:0046589">
    <property type="term" value="F:ribonuclease T1 activity"/>
    <property type="evidence" value="ECO:0007669"/>
    <property type="project" value="UniProtKB-EC"/>
</dbReference>
<dbReference type="OrthoDB" id="5425539at2759"/>
<evidence type="ECO:0000256" key="5">
    <source>
        <dbReference type="ARBA" id="ARBA00022801"/>
    </source>
</evidence>
<comment type="catalytic activity">
    <reaction evidence="8">
        <text>[RNA] containing guanosine + H2O = an [RNA fragment]-3'-guanosine-3'-phosphate + a 5'-hydroxy-ribonucleotide-3'-[RNA fragment].</text>
        <dbReference type="EC" id="4.6.1.24"/>
    </reaction>
</comment>
<evidence type="ECO:0000256" key="6">
    <source>
        <dbReference type="ARBA" id="ARBA00023157"/>
    </source>
</evidence>
<keyword evidence="3" id="KW-0540">Nuclease</keyword>
<evidence type="ECO:0000256" key="4">
    <source>
        <dbReference type="ARBA" id="ARBA00022759"/>
    </source>
</evidence>
<proteinExistence type="inferred from homology"/>
<sequence length="142" mass="15113">MKFLASLLFFIAPITLALPTSVITEAPVEDAAIDARQSCYVKCGSTCYTSAQASAARTAGYKFYSQDTEAGSSTYPHTYNNYEGFTFLVKGPYQEFPLRTSGAYTGGTPGADRVIFNTAGQRAGEITHTGASGNNFVACSGW</sequence>
<keyword evidence="5" id="KW-0378">Hydrolase</keyword>
<dbReference type="GO" id="GO:0016787">
    <property type="term" value="F:hydrolase activity"/>
    <property type="evidence" value="ECO:0007669"/>
    <property type="project" value="UniProtKB-KW"/>
</dbReference>
<dbReference type="GO" id="GO:0003723">
    <property type="term" value="F:RNA binding"/>
    <property type="evidence" value="ECO:0007669"/>
    <property type="project" value="InterPro"/>
</dbReference>
<feature type="signal peptide" evidence="9">
    <location>
        <begin position="1"/>
        <end position="17"/>
    </location>
</feature>
<dbReference type="Proteomes" id="UP000800038">
    <property type="component" value="Unassembled WGS sequence"/>
</dbReference>
<accession>A0A6A5SZC6</accession>
<feature type="chain" id="PRO_5025383771" description="ribonuclease T1" evidence="9">
    <location>
        <begin position="18"/>
        <end position="142"/>
    </location>
</feature>
<evidence type="ECO:0000256" key="2">
    <source>
        <dbReference type="ARBA" id="ARBA00012549"/>
    </source>
</evidence>
<keyword evidence="4" id="KW-0255">Endonuclease</keyword>
<dbReference type="Gene3D" id="3.10.450.30">
    <property type="entry name" value="Microbial ribonucleases"/>
    <property type="match status" value="1"/>
</dbReference>
<keyword evidence="9" id="KW-0732">Signal</keyword>
<keyword evidence="11" id="KW-1185">Reference proteome</keyword>
<evidence type="ECO:0000313" key="11">
    <source>
        <dbReference type="Proteomes" id="UP000800038"/>
    </source>
</evidence>
<reference evidence="10" key="1">
    <citation type="journal article" date="2020" name="Stud. Mycol.">
        <title>101 Dothideomycetes genomes: a test case for predicting lifestyles and emergence of pathogens.</title>
        <authorList>
            <person name="Haridas S."/>
            <person name="Albert R."/>
            <person name="Binder M."/>
            <person name="Bloem J."/>
            <person name="Labutti K."/>
            <person name="Salamov A."/>
            <person name="Andreopoulos B."/>
            <person name="Baker S."/>
            <person name="Barry K."/>
            <person name="Bills G."/>
            <person name="Bluhm B."/>
            <person name="Cannon C."/>
            <person name="Castanera R."/>
            <person name="Culley D."/>
            <person name="Daum C."/>
            <person name="Ezra D."/>
            <person name="Gonzalez J."/>
            <person name="Henrissat B."/>
            <person name="Kuo A."/>
            <person name="Liang C."/>
            <person name="Lipzen A."/>
            <person name="Lutzoni F."/>
            <person name="Magnuson J."/>
            <person name="Mondo S."/>
            <person name="Nolan M."/>
            <person name="Ohm R."/>
            <person name="Pangilinan J."/>
            <person name="Park H.-J."/>
            <person name="Ramirez L."/>
            <person name="Alfaro M."/>
            <person name="Sun H."/>
            <person name="Tritt A."/>
            <person name="Yoshinaga Y."/>
            <person name="Zwiers L.-H."/>
            <person name="Turgeon B."/>
            <person name="Goodwin S."/>
            <person name="Spatafora J."/>
            <person name="Crous P."/>
            <person name="Grigoriev I."/>
        </authorList>
    </citation>
    <scope>NUCLEOTIDE SEQUENCE</scope>
    <source>
        <strain evidence="10">CBS 161.51</strain>
    </source>
</reference>
<evidence type="ECO:0000256" key="7">
    <source>
        <dbReference type="ARBA" id="ARBA00023239"/>
    </source>
</evidence>
<evidence type="ECO:0000256" key="9">
    <source>
        <dbReference type="SAM" id="SignalP"/>
    </source>
</evidence>
<dbReference type="InterPro" id="IPR016191">
    <property type="entry name" value="Ribonuclease/ribotoxin"/>
</dbReference>
<dbReference type="EMBL" id="ML976014">
    <property type="protein sequence ID" value="KAF1944729.1"/>
    <property type="molecule type" value="Genomic_DNA"/>
</dbReference>
<gene>
    <name evidence="10" type="ORF">EJ02DRAFT_77076</name>
</gene>
<evidence type="ECO:0000256" key="1">
    <source>
        <dbReference type="ARBA" id="ARBA00009006"/>
    </source>
</evidence>
<keyword evidence="7" id="KW-0456">Lyase</keyword>
<keyword evidence="6" id="KW-1015">Disulfide bond</keyword>
<comment type="similarity">
    <text evidence="1">Belongs to the ribonuclease N1/T1 family.</text>
</comment>
<organism evidence="10 11">
    <name type="scientific">Clathrospora elynae</name>
    <dbReference type="NCBI Taxonomy" id="706981"/>
    <lineage>
        <taxon>Eukaryota</taxon>
        <taxon>Fungi</taxon>
        <taxon>Dikarya</taxon>
        <taxon>Ascomycota</taxon>
        <taxon>Pezizomycotina</taxon>
        <taxon>Dothideomycetes</taxon>
        <taxon>Pleosporomycetidae</taxon>
        <taxon>Pleosporales</taxon>
        <taxon>Diademaceae</taxon>
        <taxon>Clathrospora</taxon>
    </lineage>
</organism>
<dbReference type="SUPFAM" id="SSF53933">
    <property type="entry name" value="Microbial ribonucleases"/>
    <property type="match status" value="1"/>
</dbReference>
<dbReference type="EC" id="4.6.1.24" evidence="2"/>
<evidence type="ECO:0000256" key="3">
    <source>
        <dbReference type="ARBA" id="ARBA00022722"/>
    </source>
</evidence>
<dbReference type="PANTHER" id="PTHR42104:SF1">
    <property type="entry name" value="EXTRACELLULAR GUANYL-SPECIFIC RIBONUCLEASE RNTA (AFU_ORTHOLOGUE AFUA_4G03230)"/>
    <property type="match status" value="1"/>
</dbReference>
<evidence type="ECO:0000256" key="8">
    <source>
        <dbReference type="ARBA" id="ARBA00034015"/>
    </source>
</evidence>
<dbReference type="InterPro" id="IPR000026">
    <property type="entry name" value="N1-like"/>
</dbReference>
<protein>
    <recommendedName>
        <fullName evidence="2">ribonuclease T1</fullName>
        <ecNumber evidence="2">4.6.1.24</ecNumber>
    </recommendedName>
</protein>
<dbReference type="PANTHER" id="PTHR42104">
    <property type="entry name" value="EXTRACELLULAR GUANYL-SPECIFIC RIBONUCLEASE RNTA (AFU_ORTHOLOGUE AFUA_4G03230)"/>
    <property type="match status" value="1"/>
</dbReference>
<dbReference type="Pfam" id="PF00545">
    <property type="entry name" value="Ribonuclease"/>
    <property type="match status" value="1"/>
</dbReference>